<dbReference type="EMBL" id="QENQ01000001">
    <property type="protein sequence ID" value="PVX29343.1"/>
    <property type="molecule type" value="Genomic_DNA"/>
</dbReference>
<feature type="transmembrane region" description="Helical" evidence="1">
    <location>
        <begin position="62"/>
        <end position="79"/>
    </location>
</feature>
<dbReference type="Proteomes" id="UP000245890">
    <property type="component" value="Unassembled WGS sequence"/>
</dbReference>
<protein>
    <recommendedName>
        <fullName evidence="4">Aerotolerance regulator N-terminal domain-containing protein</fullName>
    </recommendedName>
</protein>
<dbReference type="AlphaFoldDB" id="A0A2U0SD90"/>
<keyword evidence="1" id="KW-0472">Membrane</keyword>
<keyword evidence="1" id="KW-1133">Transmembrane helix</keyword>
<dbReference type="RefSeq" id="WP_116468782.1">
    <property type="nucleotide sequence ID" value="NZ_QENQ01000001.1"/>
</dbReference>
<evidence type="ECO:0000313" key="2">
    <source>
        <dbReference type="EMBL" id="PVX29343.1"/>
    </source>
</evidence>
<sequence>MSFATFGLAGTIAGALALVALLYLLQRLRARRRVVHLPAAALWAQAMREAPARALGGRFRHWLAFALIVAIALALWLAAAHPQAAPAETGASRRFYLDNSALLAPAGELARAKRALLADVRATPAQRRAVFLGDAAGTRLLAPGESDSLLARRLDLVTAEARPSGFGAWLRRTGESGPGDTIRYYGGWPVLRDATPAAPRGTAVQPGYLARAVPDNRGIVALGATPARSGMAGRADILVAVAAARGESPSPSALRWTLDGKPFAPTSVENAGGGQYLVRNVAATGQVLQVTLAGNDGFPQDDAAALRLPDRTPLRVALLGGTPDVVRAAIAADGGLTIVPAASAQVAIGDAGATGSLALPALVFTDPARQGRAFAFAEPDNAAKGALADRLDELGLAQVDASAIADALGKPIGVDITQGARRRVGVWRALFAPDSPFALDAAMPIFLAQSLRWLGNADGWRPYAKAGAPIPDQSRLYGLPDRAGADLLGVATRIDAAPVALTDRAVTLAAADTSARPAVAPEGGALPADLPFVLLVLAAGLLLAAEWWLLQRGLIA</sequence>
<evidence type="ECO:0000256" key="1">
    <source>
        <dbReference type="SAM" id="Phobius"/>
    </source>
</evidence>
<evidence type="ECO:0000313" key="3">
    <source>
        <dbReference type="Proteomes" id="UP000245890"/>
    </source>
</evidence>
<reference evidence="2 3" key="1">
    <citation type="submission" date="2018-05" db="EMBL/GenBank/DDBJ databases">
        <title>Description of Sphingomonas pokkalii sp nov, isolated from the rhizosphere of saline tolerant pokkali rice and its draft genome analysis.</title>
        <authorList>
            <person name="Menon R."/>
            <person name="Kumari S."/>
            <person name="Rameshkumar N."/>
        </authorList>
    </citation>
    <scope>NUCLEOTIDE SEQUENCE [LARGE SCALE GENOMIC DNA]</scope>
    <source>
        <strain evidence="2 3">L3B27</strain>
    </source>
</reference>
<organism evidence="2 3">
    <name type="scientific">Sphingomonas pokkalii</name>
    <dbReference type="NCBI Taxonomy" id="2175090"/>
    <lineage>
        <taxon>Bacteria</taxon>
        <taxon>Pseudomonadati</taxon>
        <taxon>Pseudomonadota</taxon>
        <taxon>Alphaproteobacteria</taxon>
        <taxon>Sphingomonadales</taxon>
        <taxon>Sphingomonadaceae</taxon>
        <taxon>Sphingomonas</taxon>
    </lineage>
</organism>
<dbReference type="OrthoDB" id="7557418at2"/>
<keyword evidence="1" id="KW-0812">Transmembrane</keyword>
<feature type="transmembrane region" description="Helical" evidence="1">
    <location>
        <begin position="6"/>
        <end position="25"/>
    </location>
</feature>
<name>A0A2U0SD90_9SPHN</name>
<dbReference type="PANTHER" id="PTHR37464:SF1">
    <property type="entry name" value="BLL2463 PROTEIN"/>
    <property type="match status" value="1"/>
</dbReference>
<accession>A0A2U0SD90</accession>
<gene>
    <name evidence="2" type="ORF">DD559_08435</name>
</gene>
<comment type="caution">
    <text evidence="2">The sequence shown here is derived from an EMBL/GenBank/DDBJ whole genome shotgun (WGS) entry which is preliminary data.</text>
</comment>
<keyword evidence="3" id="KW-1185">Reference proteome</keyword>
<feature type="transmembrane region" description="Helical" evidence="1">
    <location>
        <begin position="530"/>
        <end position="550"/>
    </location>
</feature>
<proteinExistence type="predicted"/>
<evidence type="ECO:0008006" key="4">
    <source>
        <dbReference type="Google" id="ProtNLM"/>
    </source>
</evidence>
<dbReference type="PANTHER" id="PTHR37464">
    <property type="entry name" value="BLL2463 PROTEIN"/>
    <property type="match status" value="1"/>
</dbReference>